<dbReference type="Pfam" id="PF14302">
    <property type="entry name" value="DUF4377"/>
    <property type="match status" value="1"/>
</dbReference>
<dbReference type="InterPro" id="IPR025485">
    <property type="entry name" value="DUF4377"/>
</dbReference>
<sequence length="212" mass="24508">MAKHLYFILFLTSLCFLGCSSDDSEEGLINLRVNYFTLDCTGAFPTQCLQVQEGDEIGGDSWFNFFDPIENFDFEPGFIYDLRVERTRVDNPPPDGSSFRYQLIQIVSRTEVSCEFEEPATDLEWLRIEIERRELNINEQTKYCYISQAEYEGEPVFLYFDCNPVINKVIPVLDCLGTSIGFLGDSEIDQNELSDLKIIWQPDDFACFVTQK</sequence>
<accession>A0A2T0MK56</accession>
<name>A0A2T0MK56_9FLAO</name>
<feature type="domain" description="DUF4377" evidence="1">
    <location>
        <begin position="33"/>
        <end position="109"/>
    </location>
</feature>
<keyword evidence="3" id="KW-1185">Reference proteome</keyword>
<dbReference type="AlphaFoldDB" id="A0A2T0MK56"/>
<dbReference type="RefSeq" id="WP_106144808.1">
    <property type="nucleotide sequence ID" value="NZ_PVYX01000001.1"/>
</dbReference>
<comment type="caution">
    <text evidence="2">The sequence shown here is derived from an EMBL/GenBank/DDBJ whole genome shotgun (WGS) entry which is preliminary data.</text>
</comment>
<dbReference type="OrthoDB" id="880459at2"/>
<protein>
    <submittedName>
        <fullName evidence="2">Uncharacterized protein DUF4377</fullName>
    </submittedName>
</protein>
<dbReference type="EMBL" id="PVYX01000001">
    <property type="protein sequence ID" value="PRX57953.1"/>
    <property type="molecule type" value="Genomic_DNA"/>
</dbReference>
<evidence type="ECO:0000259" key="1">
    <source>
        <dbReference type="Pfam" id="PF14302"/>
    </source>
</evidence>
<reference evidence="2 3" key="1">
    <citation type="submission" date="2018-03" db="EMBL/GenBank/DDBJ databases">
        <title>Genomic Encyclopedia of Archaeal and Bacterial Type Strains, Phase II (KMG-II): from individual species to whole genera.</title>
        <authorList>
            <person name="Goeker M."/>
        </authorList>
    </citation>
    <scope>NUCLEOTIDE SEQUENCE [LARGE SCALE GENOMIC DNA]</scope>
    <source>
        <strain evidence="2 3">DSM 25027</strain>
    </source>
</reference>
<dbReference type="Proteomes" id="UP000237640">
    <property type="component" value="Unassembled WGS sequence"/>
</dbReference>
<gene>
    <name evidence="2" type="ORF">CLV81_1967</name>
</gene>
<proteinExistence type="predicted"/>
<organism evidence="2 3">
    <name type="scientific">Flagellimonas meridianipacifica</name>
    <dbReference type="NCBI Taxonomy" id="1080225"/>
    <lineage>
        <taxon>Bacteria</taxon>
        <taxon>Pseudomonadati</taxon>
        <taxon>Bacteroidota</taxon>
        <taxon>Flavobacteriia</taxon>
        <taxon>Flavobacteriales</taxon>
        <taxon>Flavobacteriaceae</taxon>
        <taxon>Flagellimonas</taxon>
    </lineage>
</organism>
<evidence type="ECO:0000313" key="3">
    <source>
        <dbReference type="Proteomes" id="UP000237640"/>
    </source>
</evidence>
<evidence type="ECO:0000313" key="2">
    <source>
        <dbReference type="EMBL" id="PRX57953.1"/>
    </source>
</evidence>